<dbReference type="Pfam" id="PF16925">
    <property type="entry name" value="TetR_C_13"/>
    <property type="match status" value="1"/>
</dbReference>
<dbReference type="Proteomes" id="UP000019095">
    <property type="component" value="Chromosome"/>
</dbReference>
<dbReference type="SUPFAM" id="SSF46689">
    <property type="entry name" value="Homeodomain-like"/>
    <property type="match status" value="1"/>
</dbReference>
<reference evidence="6 7" key="1">
    <citation type="journal article" date="2014" name="Microbiology">
        <title>Unravelling the complete genome sequence of Advenella mimigardefordensis strain DPN7T and novel insights in the catabolism of the xenobiotic polythioester precursor 3,3'-dithiodipropionate.</title>
        <authorList>
            <person name="Wubbeler J.H."/>
            <person name="Hiessl S."/>
            <person name="Schuldes J."/>
            <person name="Thurmer A."/>
            <person name="Daniel R."/>
            <person name="Steinbuchel A."/>
        </authorList>
    </citation>
    <scope>NUCLEOTIDE SEQUENCE [LARGE SCALE GENOMIC DNA]</scope>
    <source>
        <strain evidence="7">DSM 17166 / LMG 22922 / DPN7</strain>
    </source>
</reference>
<dbReference type="OrthoDB" id="9809772at2"/>
<dbReference type="Gene3D" id="1.10.357.10">
    <property type="entry name" value="Tetracycline Repressor, domain 2"/>
    <property type="match status" value="1"/>
</dbReference>
<keyword evidence="3" id="KW-0804">Transcription</keyword>
<keyword evidence="1" id="KW-0805">Transcription regulation</keyword>
<dbReference type="eggNOG" id="COG1309">
    <property type="taxonomic scope" value="Bacteria"/>
</dbReference>
<evidence type="ECO:0000313" key="6">
    <source>
        <dbReference type="EMBL" id="AHG64574.1"/>
    </source>
</evidence>
<evidence type="ECO:0000256" key="3">
    <source>
        <dbReference type="ARBA" id="ARBA00023163"/>
    </source>
</evidence>
<dbReference type="InterPro" id="IPR009057">
    <property type="entry name" value="Homeodomain-like_sf"/>
</dbReference>
<dbReference type="STRING" id="1247726.MIM_c25040"/>
<gene>
    <name evidence="6" type="ORF">MIM_c25040</name>
</gene>
<evidence type="ECO:0000259" key="5">
    <source>
        <dbReference type="PROSITE" id="PS50977"/>
    </source>
</evidence>
<dbReference type="Pfam" id="PF00440">
    <property type="entry name" value="TetR_N"/>
    <property type="match status" value="1"/>
</dbReference>
<proteinExistence type="predicted"/>
<dbReference type="PATRIC" id="fig|1247726.3.peg.2749"/>
<dbReference type="PROSITE" id="PS50977">
    <property type="entry name" value="HTH_TETR_2"/>
    <property type="match status" value="1"/>
</dbReference>
<keyword evidence="2 4" id="KW-0238">DNA-binding</keyword>
<dbReference type="SUPFAM" id="SSF48498">
    <property type="entry name" value="Tetracyclin repressor-like, C-terminal domain"/>
    <property type="match status" value="1"/>
</dbReference>
<dbReference type="AlphaFoldDB" id="W0PCG2"/>
<dbReference type="PANTHER" id="PTHR47506">
    <property type="entry name" value="TRANSCRIPTIONAL REGULATORY PROTEIN"/>
    <property type="match status" value="1"/>
</dbReference>
<dbReference type="InterPro" id="IPR001647">
    <property type="entry name" value="HTH_TetR"/>
</dbReference>
<keyword evidence="7" id="KW-1185">Reference proteome</keyword>
<dbReference type="RefSeq" id="WP_025373216.1">
    <property type="nucleotide sequence ID" value="NZ_CP003915.1"/>
</dbReference>
<evidence type="ECO:0000313" key="7">
    <source>
        <dbReference type="Proteomes" id="UP000019095"/>
    </source>
</evidence>
<dbReference type="HOGENOM" id="CLU_069356_28_1_4"/>
<protein>
    <submittedName>
        <fullName evidence="6">Transcriptional regulator, TetR family</fullName>
    </submittedName>
</protein>
<accession>W0PCG2</accession>
<evidence type="ECO:0000256" key="1">
    <source>
        <dbReference type="ARBA" id="ARBA00023015"/>
    </source>
</evidence>
<dbReference type="InterPro" id="IPR036271">
    <property type="entry name" value="Tet_transcr_reg_TetR-rel_C_sf"/>
</dbReference>
<feature type="domain" description="HTH tetR-type" evidence="5">
    <location>
        <begin position="9"/>
        <end position="69"/>
    </location>
</feature>
<dbReference type="InterPro" id="IPR011075">
    <property type="entry name" value="TetR_C"/>
</dbReference>
<dbReference type="KEGG" id="amim:MIM_c25040"/>
<evidence type="ECO:0000256" key="4">
    <source>
        <dbReference type="PROSITE-ProRule" id="PRU00335"/>
    </source>
</evidence>
<organism evidence="6 7">
    <name type="scientific">Advenella mimigardefordensis (strain DSM 17166 / LMG 22922 / DPN7)</name>
    <dbReference type="NCBI Taxonomy" id="1247726"/>
    <lineage>
        <taxon>Bacteria</taxon>
        <taxon>Pseudomonadati</taxon>
        <taxon>Pseudomonadota</taxon>
        <taxon>Betaproteobacteria</taxon>
        <taxon>Burkholderiales</taxon>
        <taxon>Alcaligenaceae</taxon>
    </lineage>
</organism>
<feature type="DNA-binding region" description="H-T-H motif" evidence="4">
    <location>
        <begin position="32"/>
        <end position="51"/>
    </location>
</feature>
<dbReference type="GO" id="GO:0003677">
    <property type="term" value="F:DNA binding"/>
    <property type="evidence" value="ECO:0007669"/>
    <property type="project" value="UniProtKB-UniRule"/>
</dbReference>
<dbReference type="EMBL" id="CP003915">
    <property type="protein sequence ID" value="AHG64574.1"/>
    <property type="molecule type" value="Genomic_DNA"/>
</dbReference>
<sequence>MATSTRTPLSSKENLLKHGMRRFYATGYNGTSLDAVLVSAQLPKGSFYHHFSSKEAFAMAVLGEYHKGSAQRLQRWATNLDIPAPERLRGYMEEMAFGLERGGNRQGCLVGKFSLEMAPTSEKFSTLLSTMLSSWRASVQNILQEGQAAGTIRNDLPAVALATLVLSSIQGAVVLCLAHKNSLPMHETCATVYRLILPPAVTSGE</sequence>
<name>W0PCG2_ADVMD</name>
<evidence type="ECO:0000256" key="2">
    <source>
        <dbReference type="ARBA" id="ARBA00023125"/>
    </source>
</evidence>
<dbReference type="PANTHER" id="PTHR47506:SF6">
    <property type="entry name" value="HTH-TYPE TRANSCRIPTIONAL REPRESSOR NEMR"/>
    <property type="match status" value="1"/>
</dbReference>